<evidence type="ECO:0000313" key="2">
    <source>
        <dbReference type="EMBL" id="SBT09071.1"/>
    </source>
</evidence>
<evidence type="ECO:0000313" key="3">
    <source>
        <dbReference type="Proteomes" id="UP000199169"/>
    </source>
</evidence>
<sequence>MSEPCPSASPRQSLQRRAVSQAAKARAKAFSRYLGGGILSMGLVLGAAALFKRDVLASEYRIILPIDGSHPSVVSSP</sequence>
<keyword evidence="1" id="KW-0472">Membrane</keyword>
<protein>
    <submittedName>
        <fullName evidence="2">Uncharacterized protein</fullName>
    </submittedName>
</protein>
<organism evidence="2 3">
    <name type="scientific">Candidatus Accumulibacter aalborgensis</name>
    <dbReference type="NCBI Taxonomy" id="1860102"/>
    <lineage>
        <taxon>Bacteria</taxon>
        <taxon>Pseudomonadati</taxon>
        <taxon>Pseudomonadota</taxon>
        <taxon>Betaproteobacteria</taxon>
        <taxon>Candidatus Accumulibacter</taxon>
    </lineage>
</organism>
<dbReference type="Proteomes" id="UP000199169">
    <property type="component" value="Unassembled WGS sequence"/>
</dbReference>
<evidence type="ECO:0000256" key="1">
    <source>
        <dbReference type="SAM" id="Phobius"/>
    </source>
</evidence>
<keyword evidence="3" id="KW-1185">Reference proteome</keyword>
<name>A0A1A8XWI1_9PROT</name>
<keyword evidence="1" id="KW-0812">Transmembrane</keyword>
<dbReference type="EMBL" id="FLQX01000146">
    <property type="protein sequence ID" value="SBT09071.1"/>
    <property type="molecule type" value="Genomic_DNA"/>
</dbReference>
<feature type="transmembrane region" description="Helical" evidence="1">
    <location>
        <begin position="33"/>
        <end position="51"/>
    </location>
</feature>
<dbReference type="RefSeq" id="WP_186408617.1">
    <property type="nucleotide sequence ID" value="NZ_FLQX01000146.1"/>
</dbReference>
<proteinExistence type="predicted"/>
<gene>
    <name evidence="2" type="ORF">ACCAA_670011</name>
</gene>
<dbReference type="STRING" id="1860102.ACCAA_670011"/>
<dbReference type="AlphaFoldDB" id="A0A1A8XWI1"/>
<accession>A0A1A8XWI1</accession>
<keyword evidence="1" id="KW-1133">Transmembrane helix</keyword>
<reference evidence="2 3" key="1">
    <citation type="submission" date="2016-06" db="EMBL/GenBank/DDBJ databases">
        <authorList>
            <person name="Kjaerup R.B."/>
            <person name="Dalgaard T.S."/>
            <person name="Juul-Madsen H.R."/>
        </authorList>
    </citation>
    <scope>NUCLEOTIDE SEQUENCE [LARGE SCALE GENOMIC DNA]</scope>
    <source>
        <strain evidence="2">3</strain>
    </source>
</reference>